<protein>
    <submittedName>
        <fullName evidence="1">Uncharacterized protein</fullName>
    </submittedName>
</protein>
<name>X0XL08_9ZZZZ</name>
<proteinExistence type="predicted"/>
<dbReference type="EMBL" id="BARS01056576">
    <property type="protein sequence ID" value="GAG43865.1"/>
    <property type="molecule type" value="Genomic_DNA"/>
</dbReference>
<feature type="non-terminal residue" evidence="1">
    <location>
        <position position="1"/>
    </location>
</feature>
<reference evidence="1" key="1">
    <citation type="journal article" date="2014" name="Front. Microbiol.">
        <title>High frequency of phylogenetically diverse reductive dehalogenase-homologous genes in deep subseafloor sedimentary metagenomes.</title>
        <authorList>
            <person name="Kawai M."/>
            <person name="Futagami T."/>
            <person name="Toyoda A."/>
            <person name="Takaki Y."/>
            <person name="Nishi S."/>
            <person name="Hori S."/>
            <person name="Arai W."/>
            <person name="Tsubouchi T."/>
            <person name="Morono Y."/>
            <person name="Uchiyama I."/>
            <person name="Ito T."/>
            <person name="Fujiyama A."/>
            <person name="Inagaki F."/>
            <person name="Takami H."/>
        </authorList>
    </citation>
    <scope>NUCLEOTIDE SEQUENCE</scope>
    <source>
        <strain evidence="1">Expedition CK06-06</strain>
    </source>
</reference>
<gene>
    <name evidence="1" type="ORF">S01H1_83267</name>
</gene>
<sequence length="127" mass="13259">SIDAIETDTTTDIPALILDVPTVAEFNARTLVAAAYFDPAADTVATVTDVTNQVTVADILTTQMTESYAADNAAPTLTQALMMCQQMLGDFAISGTTLSMKKVDGSTEAATFTLDDGTNPTSLTRAT</sequence>
<organism evidence="1">
    <name type="scientific">marine sediment metagenome</name>
    <dbReference type="NCBI Taxonomy" id="412755"/>
    <lineage>
        <taxon>unclassified sequences</taxon>
        <taxon>metagenomes</taxon>
        <taxon>ecological metagenomes</taxon>
    </lineage>
</organism>
<dbReference type="AlphaFoldDB" id="X0XL08"/>
<accession>X0XL08</accession>
<comment type="caution">
    <text evidence="1">The sequence shown here is derived from an EMBL/GenBank/DDBJ whole genome shotgun (WGS) entry which is preliminary data.</text>
</comment>
<evidence type="ECO:0000313" key="1">
    <source>
        <dbReference type="EMBL" id="GAG43865.1"/>
    </source>
</evidence>